<organism evidence="1 2">
    <name type="scientific">Candidatus Chromulinivorax destructor</name>
    <dbReference type="NCBI Taxonomy" id="2066483"/>
    <lineage>
        <taxon>Bacteria</taxon>
        <taxon>Candidatus Babelota</taxon>
        <taxon>Candidatus Babeliae</taxon>
        <taxon>Candidatus Babeliales</taxon>
        <taxon>Candidatus Chromulinivoraceae</taxon>
        <taxon>Candidatus Chromulinivorax</taxon>
    </lineage>
</organism>
<dbReference type="RefSeq" id="WP_115585585.1">
    <property type="nucleotide sequence ID" value="NZ_CP025544.1"/>
</dbReference>
<dbReference type="AlphaFoldDB" id="A0A345ZBA3"/>
<dbReference type="SUPFAM" id="SSF54862">
    <property type="entry name" value="4Fe-4S ferredoxins"/>
    <property type="match status" value="1"/>
</dbReference>
<proteinExistence type="predicted"/>
<sequence length="63" mass="7255">MKKLSIEPGCITCGMCEFIAPKVFEVTDISHIKEGFDQMENNELIEQSVKECPVFVIKYEEQK</sequence>
<protein>
    <submittedName>
        <fullName evidence="1">4Fe-4S ferredoxin</fullName>
    </submittedName>
</protein>
<dbReference type="Proteomes" id="UP000254834">
    <property type="component" value="Chromosome"/>
</dbReference>
<evidence type="ECO:0000313" key="2">
    <source>
        <dbReference type="Proteomes" id="UP000254834"/>
    </source>
</evidence>
<dbReference type="Gene3D" id="3.30.70.20">
    <property type="match status" value="1"/>
</dbReference>
<name>A0A345ZBA3_9BACT</name>
<accession>A0A345ZBA3</accession>
<reference evidence="1 2" key="1">
    <citation type="submission" date="2017-12" db="EMBL/GenBank/DDBJ databases">
        <title>Chromulinavorax destructans is a abundant pathogen of dominant heterotrophic picoflagllates.</title>
        <authorList>
            <person name="Deeg C.M."/>
            <person name="Zimmer M."/>
            <person name="Suttle C.A."/>
        </authorList>
    </citation>
    <scope>NUCLEOTIDE SEQUENCE [LARGE SCALE GENOMIC DNA]</scope>
    <source>
        <strain evidence="1 2">SeV1</strain>
    </source>
</reference>
<gene>
    <name evidence="1" type="ORF">C0J27_02310</name>
</gene>
<dbReference type="EMBL" id="CP025544">
    <property type="protein sequence ID" value="AXK60570.1"/>
    <property type="molecule type" value="Genomic_DNA"/>
</dbReference>
<evidence type="ECO:0000313" key="1">
    <source>
        <dbReference type="EMBL" id="AXK60570.1"/>
    </source>
</evidence>
<dbReference type="KEGG" id="cdes:C0J27_02310"/>
<dbReference type="OrthoDB" id="9803319at2"/>
<keyword evidence="2" id="KW-1185">Reference proteome</keyword>
<dbReference type="Pfam" id="PF13370">
    <property type="entry name" value="Fer4_13"/>
    <property type="match status" value="1"/>
</dbReference>